<comment type="catalytic activity">
    <reaction evidence="6">
        <text>shikimate + NADP(+) = 3-dehydroshikimate + NADPH + H(+)</text>
        <dbReference type="Rhea" id="RHEA:17737"/>
        <dbReference type="ChEBI" id="CHEBI:15378"/>
        <dbReference type="ChEBI" id="CHEBI:16630"/>
        <dbReference type="ChEBI" id="CHEBI:36208"/>
        <dbReference type="ChEBI" id="CHEBI:57783"/>
        <dbReference type="ChEBI" id="CHEBI:58349"/>
        <dbReference type="EC" id="1.1.1.25"/>
    </reaction>
</comment>
<dbReference type="Proteomes" id="UP000771749">
    <property type="component" value="Unassembled WGS sequence"/>
</dbReference>
<dbReference type="GO" id="GO:0004764">
    <property type="term" value="F:shikimate 3-dehydrogenase (NADP+) activity"/>
    <property type="evidence" value="ECO:0007669"/>
    <property type="project" value="UniProtKB-EC"/>
</dbReference>
<dbReference type="GO" id="GO:0009073">
    <property type="term" value="P:aromatic amino acid family biosynthetic process"/>
    <property type="evidence" value="ECO:0007669"/>
    <property type="project" value="UniProtKB-KW"/>
</dbReference>
<dbReference type="Gene3D" id="3.40.50.10860">
    <property type="entry name" value="Leucine Dehydrogenase, chain A, domain 1"/>
    <property type="match status" value="1"/>
</dbReference>
<dbReference type="GO" id="GO:0019632">
    <property type="term" value="P:shikimate metabolic process"/>
    <property type="evidence" value="ECO:0007669"/>
    <property type="project" value="TreeGrafter"/>
</dbReference>
<comment type="caution">
    <text evidence="9">The sequence shown here is derived from an EMBL/GenBank/DDBJ whole genome shotgun (WGS) entry which is preliminary data.</text>
</comment>
<dbReference type="AlphaFoldDB" id="A0A940DNX3"/>
<evidence type="ECO:0000256" key="6">
    <source>
        <dbReference type="ARBA" id="ARBA00049442"/>
    </source>
</evidence>
<dbReference type="Pfam" id="PF01488">
    <property type="entry name" value="Shikimate_DH"/>
    <property type="match status" value="1"/>
</dbReference>
<gene>
    <name evidence="9" type="ORF">IAC07_03760</name>
</gene>
<dbReference type="GO" id="GO:0009423">
    <property type="term" value="P:chorismate biosynthetic process"/>
    <property type="evidence" value="ECO:0007669"/>
    <property type="project" value="TreeGrafter"/>
</dbReference>
<organism evidence="9 10">
    <name type="scientific">Candidatus Cryptobacteroides gallistercoris</name>
    <dbReference type="NCBI Taxonomy" id="2840765"/>
    <lineage>
        <taxon>Bacteria</taxon>
        <taxon>Pseudomonadati</taxon>
        <taxon>Bacteroidota</taxon>
        <taxon>Bacteroidia</taxon>
        <taxon>Bacteroidales</taxon>
        <taxon>Candidatus Cryptobacteroides</taxon>
    </lineage>
</organism>
<name>A0A940DNX3_9BACT</name>
<feature type="domain" description="Quinate/shikimate 5-dehydrogenase/glutamyl-tRNA reductase" evidence="7">
    <location>
        <begin position="119"/>
        <end position="189"/>
    </location>
</feature>
<dbReference type="InterPro" id="IPR036291">
    <property type="entry name" value="NAD(P)-bd_dom_sf"/>
</dbReference>
<dbReference type="InterPro" id="IPR013708">
    <property type="entry name" value="Shikimate_DH-bd_N"/>
</dbReference>
<keyword evidence="4" id="KW-0560">Oxidoreductase</keyword>
<dbReference type="InterPro" id="IPR046346">
    <property type="entry name" value="Aminoacid_DH-like_N_sf"/>
</dbReference>
<sequence length="288" mass="31021">MKRFGLIGFPISHSLSPALFRAGYGEKWGRDYYYDLIRGDDFGASYGKFIGCYDGINVTAPFKEKAFCHADAAEPGCAGIGAANLLLKAGNGIYAYNTDYYGVRMCIGKAMHDHGMTGKASSALIVGCGGAGKAAAAAASGLCRETIIVNRSREKAEEFVQRMNGNSMTVRGIEDFRECFRKAGIIIFTLPAAGADILEVLAQEDFAGSGEGMPGKIILEANYRDPQFPGLLKRMAQKENRHTCLPEYIPGTEWLLQQAVAGFEIFTGEHPDEGSMAEVAGQTRALTV</sequence>
<evidence type="ECO:0000259" key="7">
    <source>
        <dbReference type="Pfam" id="PF01488"/>
    </source>
</evidence>
<evidence type="ECO:0000256" key="1">
    <source>
        <dbReference type="ARBA" id="ARBA00004871"/>
    </source>
</evidence>
<dbReference type="SUPFAM" id="SSF53223">
    <property type="entry name" value="Aminoacid dehydrogenase-like, N-terminal domain"/>
    <property type="match status" value="1"/>
</dbReference>
<comment type="pathway">
    <text evidence="1">Metabolic intermediate biosynthesis; chorismate biosynthesis; chorismate from D-erythrose 4-phosphate and phosphoenolpyruvate: step 4/7.</text>
</comment>
<dbReference type="Gene3D" id="3.40.50.720">
    <property type="entry name" value="NAD(P)-binding Rossmann-like Domain"/>
    <property type="match status" value="1"/>
</dbReference>
<evidence type="ECO:0000259" key="8">
    <source>
        <dbReference type="Pfam" id="PF08501"/>
    </source>
</evidence>
<evidence type="ECO:0000313" key="9">
    <source>
        <dbReference type="EMBL" id="MBO8453825.1"/>
    </source>
</evidence>
<dbReference type="PANTHER" id="PTHR21089:SF1">
    <property type="entry name" value="BIFUNCTIONAL 3-DEHYDROQUINATE DEHYDRATASE_SHIKIMATE DEHYDROGENASE, CHLOROPLASTIC"/>
    <property type="match status" value="1"/>
</dbReference>
<proteinExistence type="predicted"/>
<dbReference type="Pfam" id="PF08501">
    <property type="entry name" value="Shikimate_dh_N"/>
    <property type="match status" value="1"/>
</dbReference>
<dbReference type="EMBL" id="JADIMJ010000058">
    <property type="protein sequence ID" value="MBO8453825.1"/>
    <property type="molecule type" value="Genomic_DNA"/>
</dbReference>
<keyword evidence="5" id="KW-0057">Aromatic amino acid biosynthesis</keyword>
<keyword evidence="5" id="KW-0028">Amino-acid biosynthesis</keyword>
<feature type="domain" description="Shikimate dehydrogenase substrate binding N-terminal" evidence="8">
    <location>
        <begin position="6"/>
        <end position="85"/>
    </location>
</feature>
<protein>
    <recommendedName>
        <fullName evidence="2">shikimate dehydrogenase (NADP(+))</fullName>
        <ecNumber evidence="2">1.1.1.25</ecNumber>
    </recommendedName>
</protein>
<evidence type="ECO:0000256" key="5">
    <source>
        <dbReference type="ARBA" id="ARBA00023141"/>
    </source>
</evidence>
<dbReference type="InterPro" id="IPR006151">
    <property type="entry name" value="Shikm_DH/Glu-tRNA_Rdtase"/>
</dbReference>
<dbReference type="PANTHER" id="PTHR21089">
    <property type="entry name" value="SHIKIMATE DEHYDROGENASE"/>
    <property type="match status" value="1"/>
</dbReference>
<dbReference type="SUPFAM" id="SSF51735">
    <property type="entry name" value="NAD(P)-binding Rossmann-fold domains"/>
    <property type="match status" value="1"/>
</dbReference>
<reference evidence="9" key="2">
    <citation type="journal article" date="2021" name="PeerJ">
        <title>Extensive microbial diversity within the chicken gut microbiome revealed by metagenomics and culture.</title>
        <authorList>
            <person name="Gilroy R."/>
            <person name="Ravi A."/>
            <person name="Getino M."/>
            <person name="Pursley I."/>
            <person name="Horton D.L."/>
            <person name="Alikhan N.F."/>
            <person name="Baker D."/>
            <person name="Gharbi K."/>
            <person name="Hall N."/>
            <person name="Watson M."/>
            <person name="Adriaenssens E.M."/>
            <person name="Foster-Nyarko E."/>
            <person name="Jarju S."/>
            <person name="Secka A."/>
            <person name="Antonio M."/>
            <person name="Oren A."/>
            <person name="Chaudhuri R.R."/>
            <person name="La Ragione R."/>
            <person name="Hildebrand F."/>
            <person name="Pallen M.J."/>
        </authorList>
    </citation>
    <scope>NUCLEOTIDE SEQUENCE</scope>
    <source>
        <strain evidence="9">F1-3629</strain>
    </source>
</reference>
<evidence type="ECO:0000256" key="4">
    <source>
        <dbReference type="ARBA" id="ARBA00023002"/>
    </source>
</evidence>
<accession>A0A940DNX3</accession>
<dbReference type="EC" id="1.1.1.25" evidence="2"/>
<evidence type="ECO:0000313" key="10">
    <source>
        <dbReference type="Proteomes" id="UP000771749"/>
    </source>
</evidence>
<reference evidence="9" key="1">
    <citation type="submission" date="2020-10" db="EMBL/GenBank/DDBJ databases">
        <authorList>
            <person name="Gilroy R."/>
        </authorList>
    </citation>
    <scope>NUCLEOTIDE SEQUENCE</scope>
    <source>
        <strain evidence="9">F1-3629</strain>
    </source>
</reference>
<evidence type="ECO:0000256" key="2">
    <source>
        <dbReference type="ARBA" id="ARBA00012962"/>
    </source>
</evidence>
<keyword evidence="3" id="KW-0521">NADP</keyword>
<evidence type="ECO:0000256" key="3">
    <source>
        <dbReference type="ARBA" id="ARBA00022857"/>
    </source>
</evidence>
<dbReference type="InterPro" id="IPR022893">
    <property type="entry name" value="Shikimate_DH_fam"/>
</dbReference>